<feature type="region of interest" description="Disordered" evidence="1">
    <location>
        <begin position="18"/>
        <end position="46"/>
    </location>
</feature>
<gene>
    <name evidence="3" type="ORF">NOG11_12220</name>
</gene>
<feature type="region of interest" description="Disordered" evidence="1">
    <location>
        <begin position="248"/>
        <end position="282"/>
    </location>
</feature>
<proteinExistence type="predicted"/>
<dbReference type="RefSeq" id="WP_256620042.1">
    <property type="nucleotide sequence ID" value="NZ_JANIBC010000013.1"/>
</dbReference>
<protein>
    <recommendedName>
        <fullName evidence="5">Methyltransferase</fullName>
    </recommendedName>
</protein>
<evidence type="ECO:0008006" key="5">
    <source>
        <dbReference type="Google" id="ProtNLM"/>
    </source>
</evidence>
<evidence type="ECO:0000313" key="4">
    <source>
        <dbReference type="Proteomes" id="UP001142610"/>
    </source>
</evidence>
<sequence length="313" mass="33957">MKRSLLLMSALPLLAACSEAEDPTAPEPVEDVSEVDEEDAGPVEPLTLDTDAALEEAVASDMRSVENKARDEYRNPAETLAFFGIEPTDTVVEIWPGGGWYTEILAAYLADEGKLYAAGFDPEGGSERLLQSIAAFEERFVGSENYGDVEMTVLSQNNQEIAPAGSADAVLTFRNVHNFQGGGWAPDAFAAFYEALKPGGTLGVVDHRLPEDADIAREQSSGYIKVSTVRQLAEDAGFVFEEGSEVNANPMDDTEHPFGVWTLPPNSRQTGRDGTAPEGFDPEEFAAIGESDRFTLRFRKPEDAEQPEDALLE</sequence>
<dbReference type="SUPFAM" id="SSF53335">
    <property type="entry name" value="S-adenosyl-L-methionine-dependent methyltransferases"/>
    <property type="match status" value="1"/>
</dbReference>
<dbReference type="InterPro" id="IPR029063">
    <property type="entry name" value="SAM-dependent_MTases_sf"/>
</dbReference>
<reference evidence="3" key="1">
    <citation type="submission" date="2022-07" db="EMBL/GenBank/DDBJ databases">
        <title>Parvularcula maris sp. nov., an algicidal bacterium isolated from seawater.</title>
        <authorList>
            <person name="Li F."/>
        </authorList>
    </citation>
    <scope>NUCLEOTIDE SEQUENCE</scope>
    <source>
        <strain evidence="3">BGMRC 0090</strain>
    </source>
</reference>
<comment type="caution">
    <text evidence="3">The sequence shown here is derived from an EMBL/GenBank/DDBJ whole genome shotgun (WGS) entry which is preliminary data.</text>
</comment>
<dbReference type="PROSITE" id="PS51257">
    <property type="entry name" value="PROKAR_LIPOPROTEIN"/>
    <property type="match status" value="1"/>
</dbReference>
<evidence type="ECO:0000313" key="3">
    <source>
        <dbReference type="EMBL" id="MCQ8186146.1"/>
    </source>
</evidence>
<keyword evidence="4" id="KW-1185">Reference proteome</keyword>
<feature type="chain" id="PRO_5040798590" description="Methyltransferase" evidence="2">
    <location>
        <begin position="21"/>
        <end position="313"/>
    </location>
</feature>
<dbReference type="Gene3D" id="3.40.50.150">
    <property type="entry name" value="Vaccinia Virus protein VP39"/>
    <property type="match status" value="1"/>
</dbReference>
<dbReference type="AlphaFoldDB" id="A0A9X2LAS2"/>
<dbReference type="EMBL" id="JANIBC010000013">
    <property type="protein sequence ID" value="MCQ8186146.1"/>
    <property type="molecule type" value="Genomic_DNA"/>
</dbReference>
<organism evidence="3 4">
    <name type="scientific">Parvularcula maris</name>
    <dbReference type="NCBI Taxonomy" id="2965077"/>
    <lineage>
        <taxon>Bacteria</taxon>
        <taxon>Pseudomonadati</taxon>
        <taxon>Pseudomonadota</taxon>
        <taxon>Alphaproteobacteria</taxon>
        <taxon>Parvularculales</taxon>
        <taxon>Parvularculaceae</taxon>
        <taxon>Parvularcula</taxon>
    </lineage>
</organism>
<evidence type="ECO:0000256" key="1">
    <source>
        <dbReference type="SAM" id="MobiDB-lite"/>
    </source>
</evidence>
<dbReference type="PIRSF" id="PIRSF031679">
    <property type="entry name" value="Mtase_Alr7345_prd"/>
    <property type="match status" value="1"/>
</dbReference>
<evidence type="ECO:0000256" key="2">
    <source>
        <dbReference type="SAM" id="SignalP"/>
    </source>
</evidence>
<dbReference type="Proteomes" id="UP001142610">
    <property type="component" value="Unassembled WGS sequence"/>
</dbReference>
<dbReference type="InterPro" id="IPR016980">
    <property type="entry name" value="S-AdoMet-dep_MeTrfase_Alr7345"/>
</dbReference>
<keyword evidence="2" id="KW-0732">Signal</keyword>
<feature type="signal peptide" evidence="2">
    <location>
        <begin position="1"/>
        <end position="20"/>
    </location>
</feature>
<accession>A0A9X2LAS2</accession>
<feature type="compositionally biased region" description="Acidic residues" evidence="1">
    <location>
        <begin position="19"/>
        <end position="41"/>
    </location>
</feature>
<name>A0A9X2LAS2_9PROT</name>